<evidence type="ECO:0000256" key="1">
    <source>
        <dbReference type="ARBA" id="ARBA00004429"/>
    </source>
</evidence>
<evidence type="ECO:0000256" key="7">
    <source>
        <dbReference type="ARBA" id="ARBA00022927"/>
    </source>
</evidence>
<evidence type="ECO:0000256" key="9">
    <source>
        <dbReference type="ARBA" id="ARBA00023136"/>
    </source>
</evidence>
<protein>
    <recommendedName>
        <fullName evidence="3 13">Membrane protein insertase YidC</fullName>
    </recommendedName>
    <alternativeName>
        <fullName evidence="12 13">Foldase YidC</fullName>
    </alternativeName>
    <alternativeName>
        <fullName evidence="11 13">Membrane integrase YidC</fullName>
    </alternativeName>
    <alternativeName>
        <fullName evidence="13">Membrane protein YidC</fullName>
    </alternativeName>
</protein>
<proteinExistence type="inferred from homology"/>
<evidence type="ECO:0000256" key="2">
    <source>
        <dbReference type="ARBA" id="ARBA00010527"/>
    </source>
</evidence>
<dbReference type="Gene3D" id="2.70.98.90">
    <property type="match status" value="1"/>
</dbReference>
<evidence type="ECO:0000256" key="8">
    <source>
        <dbReference type="ARBA" id="ARBA00022989"/>
    </source>
</evidence>
<comment type="function">
    <text evidence="13">Required for the insertion and/or proper folding and/or complex formation of integral membrane proteins into the membrane. Involved in integration of membrane proteins that insert both dependently and independently of the Sec translocase complex, as well as at least some lipoproteins. Aids folding of multispanning membrane proteins.</text>
</comment>
<keyword evidence="17" id="KW-1185">Reference proteome</keyword>
<keyword evidence="4 13" id="KW-0813">Transport</keyword>
<organism evidence="16 17">
    <name type="scientific">Thalassolituus maritimus</name>
    <dbReference type="NCBI Taxonomy" id="484498"/>
    <lineage>
        <taxon>Bacteria</taxon>
        <taxon>Pseudomonadati</taxon>
        <taxon>Pseudomonadota</taxon>
        <taxon>Gammaproteobacteria</taxon>
        <taxon>Oceanospirillales</taxon>
        <taxon>Oceanospirillaceae</taxon>
        <taxon>Thalassolituus</taxon>
    </lineage>
</organism>
<dbReference type="PRINTS" id="PR01900">
    <property type="entry name" value="YIDCPROTEIN"/>
</dbReference>
<evidence type="ECO:0000256" key="13">
    <source>
        <dbReference type="HAMAP-Rule" id="MF_01810"/>
    </source>
</evidence>
<dbReference type="Proteomes" id="UP001481413">
    <property type="component" value="Unassembled WGS sequence"/>
</dbReference>
<evidence type="ECO:0000313" key="17">
    <source>
        <dbReference type="Proteomes" id="UP001481413"/>
    </source>
</evidence>
<evidence type="ECO:0000256" key="10">
    <source>
        <dbReference type="ARBA" id="ARBA00023186"/>
    </source>
</evidence>
<dbReference type="NCBIfam" id="TIGR03592">
    <property type="entry name" value="yidC_oxa1_cterm"/>
    <property type="match status" value="1"/>
</dbReference>
<dbReference type="PANTHER" id="PTHR12428">
    <property type="entry name" value="OXA1"/>
    <property type="match status" value="1"/>
</dbReference>
<evidence type="ECO:0000256" key="12">
    <source>
        <dbReference type="ARBA" id="ARBA00033342"/>
    </source>
</evidence>
<evidence type="ECO:0000256" key="3">
    <source>
        <dbReference type="ARBA" id="ARBA00015325"/>
    </source>
</evidence>
<dbReference type="InterPro" id="IPR028055">
    <property type="entry name" value="YidC/Oxa/ALB_C"/>
</dbReference>
<comment type="subcellular location">
    <subcellularLocation>
        <location evidence="1">Cell inner membrane</location>
        <topology evidence="1">Multi-pass membrane protein</topology>
    </subcellularLocation>
    <subcellularLocation>
        <location evidence="13">Cell membrane</location>
        <topology evidence="13">Multi-pass membrane protein</topology>
    </subcellularLocation>
</comment>
<dbReference type="NCBIfam" id="TIGR03593">
    <property type="entry name" value="yidC_nterm"/>
    <property type="match status" value="1"/>
</dbReference>
<dbReference type="CDD" id="cd20070">
    <property type="entry name" value="5TM_YidC_Alb3"/>
    <property type="match status" value="1"/>
</dbReference>
<feature type="transmembrane region" description="Helical" evidence="13">
    <location>
        <begin position="374"/>
        <end position="394"/>
    </location>
</feature>
<keyword evidence="7 13" id="KW-0653">Protein transport</keyword>
<dbReference type="NCBIfam" id="NF002353">
    <property type="entry name" value="PRK01318.1-4"/>
    <property type="match status" value="1"/>
</dbReference>
<dbReference type="NCBIfam" id="NF002352">
    <property type="entry name" value="PRK01318.1-3"/>
    <property type="match status" value="1"/>
</dbReference>
<keyword evidence="6 13" id="KW-0812">Transmembrane</keyword>
<dbReference type="EMBL" id="BAABWH010000002">
    <property type="protein sequence ID" value="GAA6144862.1"/>
    <property type="molecule type" value="Genomic_DNA"/>
</dbReference>
<dbReference type="PANTHER" id="PTHR12428:SF65">
    <property type="entry name" value="CYTOCHROME C OXIDASE ASSEMBLY PROTEIN COX18, MITOCHONDRIAL"/>
    <property type="match status" value="1"/>
</dbReference>
<comment type="caution">
    <text evidence="16">The sequence shown here is derived from an EMBL/GenBank/DDBJ whole genome shotgun (WGS) entry which is preliminary data.</text>
</comment>
<dbReference type="InterPro" id="IPR001708">
    <property type="entry name" value="YidC/ALB3/OXA1/COX18"/>
</dbReference>
<name>A0ABP9ZXR0_9GAMM</name>
<sequence>MDIRRIVIYAGLAISSYLLFYNWNQEYGSENLSTEQVAETATDSNVASQTNNLDLPDTSVAAVEDGDAPDVTEQPGITAADVPEVAAPSGNVITVQTDVMTVQINPKGGQVVSVQLPGYSKSINQKDVPFTLLENSSSRLFIAQSGLVGRDGIDKNNGAMYTAESTSYVMDEGQDKLEVVLSHQSEKAYVEKVFTFTRGEYLTDVRYKVRNTSAEPWVGAFYAQLKRDASDDPSKSNSMGMQAYLGAALTTSEERYQKVSFEDLEESKFKSVEEGGWAAILQHYFVSAWVPAQDQQHTYNGRYVGGNYIFGFYDNSVSVAPGETATMGAQLYTGPKIQDRLEEIAPNLSLVIDYGMLWWIAQPLFWVLDFIQDYVVNWGVAIILLTVLIKLAFFKLSAMSYRSMANMRKVAPKMQQLKERYGDNREKLGQEMMKLYKTEKINPLSGCLPILVQMPVFIALYWVLLEAVELRQAPFFLWIEDLSIKDPFFVLPILMGISMFVQFRLNPTPPDPMQAKVMQWMPVIFTAFFMFFPAGLVLYWVVNNVLSIAQQYVITKQIEKS</sequence>
<evidence type="ECO:0000256" key="4">
    <source>
        <dbReference type="ARBA" id="ARBA00022448"/>
    </source>
</evidence>
<feature type="domain" description="Membrane insertase YidC N-terminal" evidence="15">
    <location>
        <begin position="93"/>
        <end position="367"/>
    </location>
</feature>
<dbReference type="RefSeq" id="WP_353293801.1">
    <property type="nucleotide sequence ID" value="NZ_BAABWH010000002.1"/>
</dbReference>
<keyword evidence="9 13" id="KW-0472">Membrane</keyword>
<comment type="caution">
    <text evidence="13">Lacks conserved residue(s) required for the propagation of feature annotation.</text>
</comment>
<feature type="transmembrane region" description="Helical" evidence="13">
    <location>
        <begin position="517"/>
        <end position="542"/>
    </location>
</feature>
<keyword evidence="5 13" id="KW-1003">Cell membrane</keyword>
<evidence type="ECO:0000259" key="14">
    <source>
        <dbReference type="Pfam" id="PF02096"/>
    </source>
</evidence>
<dbReference type="Pfam" id="PF14849">
    <property type="entry name" value="YidC_periplas"/>
    <property type="match status" value="1"/>
</dbReference>
<accession>A0ABP9ZXR0</accession>
<dbReference type="Pfam" id="PF02096">
    <property type="entry name" value="60KD_IMP"/>
    <property type="match status" value="1"/>
</dbReference>
<keyword evidence="10 13" id="KW-0143">Chaperone</keyword>
<dbReference type="InterPro" id="IPR047196">
    <property type="entry name" value="YidC_ALB_C"/>
</dbReference>
<comment type="similarity">
    <text evidence="2 13">Belongs to the OXA1/ALB3/YidC family. Type 1 subfamily.</text>
</comment>
<evidence type="ECO:0000256" key="5">
    <source>
        <dbReference type="ARBA" id="ARBA00022475"/>
    </source>
</evidence>
<evidence type="ECO:0000313" key="16">
    <source>
        <dbReference type="EMBL" id="GAA6144862.1"/>
    </source>
</evidence>
<feature type="transmembrane region" description="Helical" evidence="13">
    <location>
        <begin position="441"/>
        <end position="464"/>
    </location>
</feature>
<comment type="subunit">
    <text evidence="13">Interacts with the Sec translocase complex via SecD. Specifically interacts with transmembrane segments of nascent integral membrane proteins during membrane integration.</text>
</comment>
<evidence type="ECO:0000259" key="15">
    <source>
        <dbReference type="Pfam" id="PF14849"/>
    </source>
</evidence>
<evidence type="ECO:0000256" key="6">
    <source>
        <dbReference type="ARBA" id="ARBA00022692"/>
    </source>
</evidence>
<dbReference type="CDD" id="cd19961">
    <property type="entry name" value="EcYidC-like_peri"/>
    <property type="match status" value="1"/>
</dbReference>
<keyword evidence="8 13" id="KW-1133">Transmembrane helix</keyword>
<reference evidence="16 17" key="1">
    <citation type="submission" date="2024-04" db="EMBL/GenBank/DDBJ databases">
        <title>Draft genome sequence of Thalassolituus maritimus NBRC 116585.</title>
        <authorList>
            <person name="Miyakawa T."/>
            <person name="Kusuya Y."/>
            <person name="Miura T."/>
        </authorList>
    </citation>
    <scope>NUCLEOTIDE SEQUENCE [LARGE SCALE GENOMIC DNA]</scope>
    <source>
        <strain evidence="16 17">5NW40-0001</strain>
    </source>
</reference>
<feature type="domain" description="Membrane insertase YidC/Oxa/ALB C-terminal" evidence="14">
    <location>
        <begin position="378"/>
        <end position="556"/>
    </location>
</feature>
<dbReference type="InterPro" id="IPR019998">
    <property type="entry name" value="Membr_insert_YidC"/>
</dbReference>
<evidence type="ECO:0000256" key="11">
    <source>
        <dbReference type="ARBA" id="ARBA00033245"/>
    </source>
</evidence>
<dbReference type="PRINTS" id="PR00701">
    <property type="entry name" value="60KDINNERMP"/>
</dbReference>
<gene>
    <name evidence="13 16" type="primary">yidC</name>
    <name evidence="16" type="ORF">NBRC116585_09790</name>
</gene>
<dbReference type="InterPro" id="IPR028053">
    <property type="entry name" value="Membr_insert_YidC_N"/>
</dbReference>
<dbReference type="HAMAP" id="MF_01810">
    <property type="entry name" value="YidC_type1"/>
    <property type="match status" value="1"/>
</dbReference>
<dbReference type="InterPro" id="IPR038221">
    <property type="entry name" value="YidC_periplasmic_sf"/>
</dbReference>